<evidence type="ECO:0008006" key="4">
    <source>
        <dbReference type="Google" id="ProtNLM"/>
    </source>
</evidence>
<reference evidence="2 3" key="1">
    <citation type="journal article" date="2014" name="Int. J. Syst. Evol. Microbiol.">
        <title>Ramlibacter solisilvae sp. nov., isolated from forest soil, and emended description of the genus Ramlibacter.</title>
        <authorList>
            <person name="Lee H.J."/>
            <person name="Lee S.H."/>
            <person name="Lee S.S."/>
            <person name="Lee J.S."/>
            <person name="Kim Y."/>
            <person name="Kim S.C."/>
            <person name="Jeon C.O."/>
        </authorList>
    </citation>
    <scope>NUCLEOTIDE SEQUENCE [LARGE SCALE GENOMIC DNA]</scope>
    <source>
        <strain evidence="2 3">5-10</strain>
    </source>
</reference>
<keyword evidence="3" id="KW-1185">Reference proteome</keyword>
<dbReference type="InterPro" id="IPR036278">
    <property type="entry name" value="Sialidase_sf"/>
</dbReference>
<protein>
    <recommendedName>
        <fullName evidence="4">Exo-alpha-sialidase</fullName>
    </recommendedName>
</protein>
<dbReference type="Proteomes" id="UP000070433">
    <property type="component" value="Chromosome"/>
</dbReference>
<dbReference type="SUPFAM" id="SSF50939">
    <property type="entry name" value="Sialidases"/>
    <property type="match status" value="1"/>
</dbReference>
<accession>A0A140HL65</accession>
<keyword evidence="1" id="KW-0732">Signal</keyword>
<dbReference type="Gene3D" id="2.120.10.10">
    <property type="match status" value="1"/>
</dbReference>
<evidence type="ECO:0000313" key="3">
    <source>
        <dbReference type="Proteomes" id="UP000070433"/>
    </source>
</evidence>
<evidence type="ECO:0000256" key="1">
    <source>
        <dbReference type="SAM" id="SignalP"/>
    </source>
</evidence>
<feature type="chain" id="PRO_5007491453" description="Exo-alpha-sialidase" evidence="1">
    <location>
        <begin position="27"/>
        <end position="440"/>
    </location>
</feature>
<feature type="signal peptide" evidence="1">
    <location>
        <begin position="1"/>
        <end position="26"/>
    </location>
</feature>
<proteinExistence type="predicted"/>
<dbReference type="EMBL" id="CP010951">
    <property type="protein sequence ID" value="AMO25598.1"/>
    <property type="molecule type" value="Genomic_DNA"/>
</dbReference>
<organism evidence="2 3">
    <name type="scientific">Ramlibacter tataouinensis</name>
    <dbReference type="NCBI Taxonomy" id="94132"/>
    <lineage>
        <taxon>Bacteria</taxon>
        <taxon>Pseudomonadati</taxon>
        <taxon>Pseudomonadota</taxon>
        <taxon>Betaproteobacteria</taxon>
        <taxon>Burkholderiales</taxon>
        <taxon>Comamonadaceae</taxon>
        <taxon>Ramlibacter</taxon>
    </lineage>
</organism>
<dbReference type="CDD" id="cd15482">
    <property type="entry name" value="Sialidase_non-viral"/>
    <property type="match status" value="1"/>
</dbReference>
<name>A0A140HL65_9BURK</name>
<dbReference type="AlphaFoldDB" id="A0A140HL65"/>
<evidence type="ECO:0000313" key="2">
    <source>
        <dbReference type="EMBL" id="AMO25598.1"/>
    </source>
</evidence>
<sequence>MFTGECCGWRAGLVACLLAAAASTWADLHWRAPQEVSRGSGERGPWRQNESRYDFVDDPAAAWSPRGELAVAWVDQRRKAVLLQRYSADGKALLSVPVDVSRQPATFSWLPRLAWAPDAAGRLHTLWQEIIFSGGSHGGEILYAASDDGGQSFATPVNLSRSKQGDGKGRINRDVWHNGSLDIVAAPDGGVFAAWTEYDGRLWFTRSRDGGREFSPPLLVAGDPPARPARAPALAVSRSGAVALAWASGDDPAGDIQMALSGDGGHSFEAPRTVAVTPGYSDAPKVAFDGTGMLHVVYAESRGGPFDSSSIRHLRSDNGGRSFGAPREISHPLPPGYAGAAFPALGIDGHGRLVAIWELMRGSPARPYGLAIAIAEDGAHFGAPQLIPGSVDPGGGPNGSTQGLLMSKLAVRADGEIAVVNSAVKVGSHSRVWLLRASLP</sequence>
<dbReference type="PATRIC" id="fig|94132.3.peg.4053"/>
<gene>
    <name evidence="2" type="ORF">UC35_19870</name>
</gene>